<dbReference type="AlphaFoldDB" id="A0A6G0TNZ0"/>
<dbReference type="GO" id="GO:0046872">
    <property type="term" value="F:metal ion binding"/>
    <property type="evidence" value="ECO:0007669"/>
    <property type="project" value="UniProtKB-KW"/>
</dbReference>
<feature type="domain" description="DDE Tnp4" evidence="9">
    <location>
        <begin position="266"/>
        <end position="421"/>
    </location>
</feature>
<feature type="transmembrane region" description="Helical" evidence="8">
    <location>
        <begin position="12"/>
        <end position="30"/>
    </location>
</feature>
<dbReference type="OrthoDB" id="2668416at2759"/>
<evidence type="ECO:0000256" key="8">
    <source>
        <dbReference type="SAM" id="Phobius"/>
    </source>
</evidence>
<keyword evidence="11" id="KW-1185">Reference proteome</keyword>
<keyword evidence="8" id="KW-1133">Transmembrane helix</keyword>
<comment type="subcellular location">
    <subcellularLocation>
        <location evidence="2">Nucleus</location>
    </subcellularLocation>
</comment>
<reference evidence="10 11" key="1">
    <citation type="submission" date="2019-08" db="EMBL/GenBank/DDBJ databases">
        <title>The genome of the soybean aphid Biotype 1, its phylome, world population structure and adaptation to the North American continent.</title>
        <authorList>
            <person name="Giordano R."/>
            <person name="Donthu R.K."/>
            <person name="Hernandez A.G."/>
            <person name="Wright C.L."/>
            <person name="Zimin A.V."/>
        </authorList>
    </citation>
    <scope>NUCLEOTIDE SEQUENCE [LARGE SCALE GENOMIC DNA]</scope>
    <source>
        <tissue evidence="10">Whole aphids</tissue>
    </source>
</reference>
<evidence type="ECO:0000256" key="5">
    <source>
        <dbReference type="ARBA" id="ARBA00022723"/>
    </source>
</evidence>
<evidence type="ECO:0000256" key="1">
    <source>
        <dbReference type="ARBA" id="ARBA00001968"/>
    </source>
</evidence>
<dbReference type="GO" id="GO:0004518">
    <property type="term" value="F:nuclease activity"/>
    <property type="evidence" value="ECO:0007669"/>
    <property type="project" value="UniProtKB-KW"/>
</dbReference>
<name>A0A6G0TNZ0_APHGL</name>
<protein>
    <recommendedName>
        <fullName evidence="9">DDE Tnp4 domain-containing protein</fullName>
    </recommendedName>
</protein>
<keyword evidence="8" id="KW-0472">Membrane</keyword>
<keyword evidence="4" id="KW-0540">Nuclease</keyword>
<feature type="non-terminal residue" evidence="10">
    <location>
        <position position="1"/>
    </location>
</feature>
<comment type="caution">
    <text evidence="10">The sequence shown here is derived from an EMBL/GenBank/DDBJ whole genome shotgun (WGS) entry which is preliminary data.</text>
</comment>
<dbReference type="Pfam" id="PF13359">
    <property type="entry name" value="DDE_Tnp_4"/>
    <property type="match status" value="1"/>
</dbReference>
<keyword evidence="8" id="KW-0812">Transmembrane</keyword>
<dbReference type="InterPro" id="IPR027806">
    <property type="entry name" value="HARBI1_dom"/>
</dbReference>
<evidence type="ECO:0000256" key="4">
    <source>
        <dbReference type="ARBA" id="ARBA00022722"/>
    </source>
</evidence>
<dbReference type="GO" id="GO:0016787">
    <property type="term" value="F:hydrolase activity"/>
    <property type="evidence" value="ECO:0007669"/>
    <property type="project" value="UniProtKB-KW"/>
</dbReference>
<evidence type="ECO:0000313" key="11">
    <source>
        <dbReference type="Proteomes" id="UP000475862"/>
    </source>
</evidence>
<comment type="cofactor">
    <cofactor evidence="1">
        <name>a divalent metal cation</name>
        <dbReference type="ChEBI" id="CHEBI:60240"/>
    </cofactor>
</comment>
<dbReference type="InterPro" id="IPR045249">
    <property type="entry name" value="HARBI1-like"/>
</dbReference>
<comment type="similarity">
    <text evidence="3">Belongs to the HARBI1 family.</text>
</comment>
<dbReference type="GO" id="GO:0005634">
    <property type="term" value="C:nucleus"/>
    <property type="evidence" value="ECO:0007669"/>
    <property type="project" value="UniProtKB-SubCell"/>
</dbReference>
<evidence type="ECO:0000256" key="6">
    <source>
        <dbReference type="ARBA" id="ARBA00022801"/>
    </source>
</evidence>
<proteinExistence type="inferred from homology"/>
<evidence type="ECO:0000259" key="9">
    <source>
        <dbReference type="Pfam" id="PF13359"/>
    </source>
</evidence>
<gene>
    <name evidence="10" type="ORF">AGLY_007228</name>
</gene>
<sequence>VLRIYQHCKLYRVIIILALSTFGIGIFSISSESNLFTVLTIDCTIYIILQANKFFISIYSYTNTDPGCNDDMLTNDALLVLALLVKNSSFDHLKWTAILHWFQNQLSECSSSLLSSHQSMEQRPYFGQRDGHIRDALLEKELDWLAKEDRGKRLRVDRQTFHKLLSKLHPYMAKVKNGLKVSAARRLTATLRFLGTSSTLQEIKIDTHISPQMLAKIIVETCDCIIEALKDYIKCPQTEEEWMLVSTTFERTTRFPSCLGAACARHIELRKASKADSDYLNERRRPSVLLSAVVDSNYEFLLVDTCPSGHLSEDNPPNTILERKLRMTKLPCQLNSNQLPYVFVADECFKLQENFMVPYRAVNDKGGDANKLFNRQLVRANQRAAKTLAIMAWRFGVLQTPVNLEAKKVQIIVKACCYLHNFFKRESAYYIDSNMEAVIKADMAPIVWGPNTTVIPHINNCDSDPQYVRDNFSKYLYTLSKHQTRLICLISIKYSTDYFILVYLKFYN</sequence>
<evidence type="ECO:0000256" key="3">
    <source>
        <dbReference type="ARBA" id="ARBA00006958"/>
    </source>
</evidence>
<organism evidence="10 11">
    <name type="scientific">Aphis glycines</name>
    <name type="common">Soybean aphid</name>
    <dbReference type="NCBI Taxonomy" id="307491"/>
    <lineage>
        <taxon>Eukaryota</taxon>
        <taxon>Metazoa</taxon>
        <taxon>Ecdysozoa</taxon>
        <taxon>Arthropoda</taxon>
        <taxon>Hexapoda</taxon>
        <taxon>Insecta</taxon>
        <taxon>Pterygota</taxon>
        <taxon>Neoptera</taxon>
        <taxon>Paraneoptera</taxon>
        <taxon>Hemiptera</taxon>
        <taxon>Sternorrhyncha</taxon>
        <taxon>Aphidomorpha</taxon>
        <taxon>Aphidoidea</taxon>
        <taxon>Aphididae</taxon>
        <taxon>Aphidini</taxon>
        <taxon>Aphis</taxon>
        <taxon>Aphis</taxon>
    </lineage>
</organism>
<keyword evidence="5" id="KW-0479">Metal-binding</keyword>
<dbReference type="PANTHER" id="PTHR22930:SF269">
    <property type="entry name" value="NUCLEASE HARBI1-LIKE PROTEIN"/>
    <property type="match status" value="1"/>
</dbReference>
<keyword evidence="7" id="KW-0539">Nucleus</keyword>
<evidence type="ECO:0000256" key="7">
    <source>
        <dbReference type="ARBA" id="ARBA00023242"/>
    </source>
</evidence>
<evidence type="ECO:0000313" key="10">
    <source>
        <dbReference type="EMBL" id="KAE9536439.1"/>
    </source>
</evidence>
<keyword evidence="6" id="KW-0378">Hydrolase</keyword>
<dbReference type="Proteomes" id="UP000475862">
    <property type="component" value="Unassembled WGS sequence"/>
</dbReference>
<dbReference type="PANTHER" id="PTHR22930">
    <property type="match status" value="1"/>
</dbReference>
<dbReference type="EMBL" id="VYZN01000023">
    <property type="protein sequence ID" value="KAE9536439.1"/>
    <property type="molecule type" value="Genomic_DNA"/>
</dbReference>
<accession>A0A6G0TNZ0</accession>
<evidence type="ECO:0000256" key="2">
    <source>
        <dbReference type="ARBA" id="ARBA00004123"/>
    </source>
</evidence>